<evidence type="ECO:0000256" key="2">
    <source>
        <dbReference type="PROSITE-ProRule" id="PRU00335"/>
    </source>
</evidence>
<dbReference type="GO" id="GO:0003700">
    <property type="term" value="F:DNA-binding transcription factor activity"/>
    <property type="evidence" value="ECO:0007669"/>
    <property type="project" value="TreeGrafter"/>
</dbReference>
<dbReference type="PROSITE" id="PS50977">
    <property type="entry name" value="HTH_TETR_2"/>
    <property type="match status" value="1"/>
</dbReference>
<dbReference type="PANTHER" id="PTHR30055">
    <property type="entry name" value="HTH-TYPE TRANSCRIPTIONAL REGULATOR RUTR"/>
    <property type="match status" value="1"/>
</dbReference>
<feature type="DNA-binding region" description="H-T-H motif" evidence="2">
    <location>
        <begin position="62"/>
        <end position="81"/>
    </location>
</feature>
<feature type="region of interest" description="Disordered" evidence="3">
    <location>
        <begin position="1"/>
        <end position="37"/>
    </location>
</feature>
<sequence>MENKNLAELPHYDAGREPDSKRNTTAHPKEEGTFEETSKVSKDKIIAVAVHLFGKKGFFETHIPDIASTARVGVGTIYRTFRNKDHLFNEVFRACILEFAVFLEEKAKPTISKREIFFSLWENMHEFSQERNSEFSFLNRYFDSPYLDEESRVEFEALKLKIAGLFCATEGDQEEEISTVCVSLVLGSFFGLMRFRNETPTASDPSFVSRYAEMIWDGLAKAE</sequence>
<protein>
    <submittedName>
        <fullName evidence="5">TetR/AcrR family transcriptional regulator</fullName>
    </submittedName>
</protein>
<dbReference type="Pfam" id="PF16295">
    <property type="entry name" value="TetR_C_10"/>
    <property type="match status" value="1"/>
</dbReference>
<keyword evidence="1 2" id="KW-0238">DNA-binding</keyword>
<evidence type="ECO:0000313" key="5">
    <source>
        <dbReference type="EMBL" id="TGK11474.1"/>
    </source>
</evidence>
<dbReference type="RefSeq" id="WP_135766879.1">
    <property type="nucleotide sequence ID" value="NZ_RQET01000004.1"/>
</dbReference>
<organism evidence="5 6">
    <name type="scientific">Leptospira fletcheri</name>
    <dbReference type="NCBI Taxonomy" id="2484981"/>
    <lineage>
        <taxon>Bacteria</taxon>
        <taxon>Pseudomonadati</taxon>
        <taxon>Spirochaetota</taxon>
        <taxon>Spirochaetia</taxon>
        <taxon>Leptospirales</taxon>
        <taxon>Leptospiraceae</taxon>
        <taxon>Leptospira</taxon>
    </lineage>
</organism>
<dbReference type="Proteomes" id="UP000298458">
    <property type="component" value="Unassembled WGS sequence"/>
</dbReference>
<feature type="domain" description="HTH tetR-type" evidence="4">
    <location>
        <begin position="39"/>
        <end position="99"/>
    </location>
</feature>
<keyword evidence="6" id="KW-1185">Reference proteome</keyword>
<dbReference type="InterPro" id="IPR001647">
    <property type="entry name" value="HTH_TetR"/>
</dbReference>
<dbReference type="PANTHER" id="PTHR30055:SF207">
    <property type="entry name" value="HTH-TYPE TRANSCRIPTIONAL REPRESSOR FATR"/>
    <property type="match status" value="1"/>
</dbReference>
<dbReference type="InterPro" id="IPR050109">
    <property type="entry name" value="HTH-type_TetR-like_transc_reg"/>
</dbReference>
<gene>
    <name evidence="5" type="ORF">EHO60_03975</name>
</gene>
<dbReference type="InterPro" id="IPR009057">
    <property type="entry name" value="Homeodomain-like_sf"/>
</dbReference>
<dbReference type="SUPFAM" id="SSF46689">
    <property type="entry name" value="Homeodomain-like"/>
    <property type="match status" value="1"/>
</dbReference>
<reference evidence="5" key="1">
    <citation type="journal article" date="2019" name="PLoS Negl. Trop. Dis.">
        <title>Revisiting the worldwide diversity of Leptospira species in the environment.</title>
        <authorList>
            <person name="Vincent A.T."/>
            <person name="Schiettekatte O."/>
            <person name="Bourhy P."/>
            <person name="Veyrier F.J."/>
            <person name="Picardeau M."/>
        </authorList>
    </citation>
    <scope>NUCLEOTIDE SEQUENCE [LARGE SCALE GENOMIC DNA]</scope>
    <source>
        <strain evidence="5">SSW15</strain>
    </source>
</reference>
<proteinExistence type="predicted"/>
<dbReference type="GO" id="GO:0000976">
    <property type="term" value="F:transcription cis-regulatory region binding"/>
    <property type="evidence" value="ECO:0007669"/>
    <property type="project" value="TreeGrafter"/>
</dbReference>
<dbReference type="EMBL" id="RQET01000004">
    <property type="protein sequence ID" value="TGK11474.1"/>
    <property type="molecule type" value="Genomic_DNA"/>
</dbReference>
<dbReference type="PRINTS" id="PR00455">
    <property type="entry name" value="HTHTETR"/>
</dbReference>
<dbReference type="AlphaFoldDB" id="A0A4R9GFL9"/>
<name>A0A4R9GFL9_9LEPT</name>
<comment type="caution">
    <text evidence="5">The sequence shown here is derived from an EMBL/GenBank/DDBJ whole genome shotgun (WGS) entry which is preliminary data.</text>
</comment>
<dbReference type="Pfam" id="PF00440">
    <property type="entry name" value="TetR_N"/>
    <property type="match status" value="1"/>
</dbReference>
<evidence type="ECO:0000256" key="3">
    <source>
        <dbReference type="SAM" id="MobiDB-lite"/>
    </source>
</evidence>
<dbReference type="OrthoDB" id="6430772at2"/>
<evidence type="ECO:0000313" key="6">
    <source>
        <dbReference type="Proteomes" id="UP000298458"/>
    </source>
</evidence>
<accession>A0A4R9GFL9</accession>
<dbReference type="InterPro" id="IPR032551">
    <property type="entry name" value="BscR_C"/>
</dbReference>
<evidence type="ECO:0000259" key="4">
    <source>
        <dbReference type="PROSITE" id="PS50977"/>
    </source>
</evidence>
<evidence type="ECO:0000256" key="1">
    <source>
        <dbReference type="ARBA" id="ARBA00023125"/>
    </source>
</evidence>
<dbReference type="Gene3D" id="1.10.357.10">
    <property type="entry name" value="Tetracycline Repressor, domain 2"/>
    <property type="match status" value="1"/>
</dbReference>